<keyword evidence="10" id="KW-0418">Kinase</keyword>
<dbReference type="InterPro" id="IPR000408">
    <property type="entry name" value="Reg_chr_condens"/>
</dbReference>
<organism evidence="16 17">
    <name type="scientific">Priapulus caudatus</name>
    <name type="common">Priapulid worm</name>
    <dbReference type="NCBI Taxonomy" id="37621"/>
    <lineage>
        <taxon>Eukaryota</taxon>
        <taxon>Metazoa</taxon>
        <taxon>Ecdysozoa</taxon>
        <taxon>Scalidophora</taxon>
        <taxon>Priapulida</taxon>
        <taxon>Priapulimorpha</taxon>
        <taxon>Priapulimorphida</taxon>
        <taxon>Priapulidae</taxon>
        <taxon>Priapulus</taxon>
    </lineage>
</organism>
<dbReference type="Gene3D" id="2.130.10.30">
    <property type="entry name" value="Regulator of chromosome condensation 1/beta-lactamase-inhibitor protein II"/>
    <property type="match status" value="2"/>
</dbReference>
<dbReference type="InterPro" id="IPR009091">
    <property type="entry name" value="RCC1/BLIP-II"/>
</dbReference>
<evidence type="ECO:0000256" key="3">
    <source>
        <dbReference type="ARBA" id="ARBA00010886"/>
    </source>
</evidence>
<evidence type="ECO:0000256" key="1">
    <source>
        <dbReference type="ARBA" id="ARBA00001946"/>
    </source>
</evidence>
<evidence type="ECO:0000256" key="6">
    <source>
        <dbReference type="ARBA" id="ARBA00022527"/>
    </source>
</evidence>
<accession>A0ABM1EZT9</accession>
<feature type="repeat" description="RCC1" evidence="13">
    <location>
        <begin position="215"/>
        <end position="271"/>
    </location>
</feature>
<feature type="domain" description="Protein kinase" evidence="15">
    <location>
        <begin position="1"/>
        <end position="138"/>
    </location>
</feature>
<dbReference type="EC" id="2.7.11.1" evidence="4"/>
<feature type="coiled-coil region" evidence="14">
    <location>
        <begin position="671"/>
        <end position="705"/>
    </location>
</feature>
<keyword evidence="7" id="KW-0597">Phosphoprotein</keyword>
<evidence type="ECO:0000313" key="17">
    <source>
        <dbReference type="RefSeq" id="XP_014677710.1"/>
    </source>
</evidence>
<evidence type="ECO:0000256" key="12">
    <source>
        <dbReference type="ARBA" id="ARBA00022842"/>
    </source>
</evidence>
<feature type="repeat" description="RCC1" evidence="13">
    <location>
        <begin position="445"/>
        <end position="497"/>
    </location>
</feature>
<comment type="similarity">
    <text evidence="3">Belongs to the protein kinase superfamily. NEK Ser/Thr protein kinase family. NIMA subfamily.</text>
</comment>
<dbReference type="Pfam" id="PF00415">
    <property type="entry name" value="RCC1"/>
    <property type="match status" value="3"/>
</dbReference>
<dbReference type="Pfam" id="PF13540">
    <property type="entry name" value="RCC1_2"/>
    <property type="match status" value="2"/>
</dbReference>
<evidence type="ECO:0000313" key="16">
    <source>
        <dbReference type="Proteomes" id="UP000695022"/>
    </source>
</evidence>
<dbReference type="PANTHER" id="PTHR44535">
    <property type="entry name" value="PROTEIN CBG16200"/>
    <property type="match status" value="1"/>
</dbReference>
<dbReference type="InterPro" id="IPR051997">
    <property type="entry name" value="STK_NEK"/>
</dbReference>
<dbReference type="SUPFAM" id="SSF50985">
    <property type="entry name" value="RCC1/BLIP-II"/>
    <property type="match status" value="1"/>
</dbReference>
<dbReference type="PANTHER" id="PTHR44535:SF1">
    <property type="entry name" value="SERINE_THREONINE-PROTEIN KINASE NEK9"/>
    <property type="match status" value="1"/>
</dbReference>
<evidence type="ECO:0000259" key="15">
    <source>
        <dbReference type="PROSITE" id="PS50011"/>
    </source>
</evidence>
<dbReference type="RefSeq" id="XP_014677710.1">
    <property type="nucleotide sequence ID" value="XM_014822224.1"/>
</dbReference>
<dbReference type="PRINTS" id="PR00633">
    <property type="entry name" value="RCCNDNSATION"/>
</dbReference>
<keyword evidence="12" id="KW-0460">Magnesium</keyword>
<evidence type="ECO:0000256" key="9">
    <source>
        <dbReference type="ARBA" id="ARBA00022741"/>
    </source>
</evidence>
<evidence type="ECO:0000256" key="2">
    <source>
        <dbReference type="ARBA" id="ARBA00004496"/>
    </source>
</evidence>
<dbReference type="GeneID" id="106817551"/>
<keyword evidence="9" id="KW-0547">Nucleotide-binding</keyword>
<evidence type="ECO:0000256" key="7">
    <source>
        <dbReference type="ARBA" id="ARBA00022553"/>
    </source>
</evidence>
<keyword evidence="16" id="KW-1185">Reference proteome</keyword>
<evidence type="ECO:0000256" key="8">
    <source>
        <dbReference type="ARBA" id="ARBA00022723"/>
    </source>
</evidence>
<evidence type="ECO:0000256" key="14">
    <source>
        <dbReference type="SAM" id="Coils"/>
    </source>
</evidence>
<dbReference type="SUPFAM" id="SSF56112">
    <property type="entry name" value="Protein kinase-like (PK-like)"/>
    <property type="match status" value="1"/>
</dbReference>
<dbReference type="Pfam" id="PF00069">
    <property type="entry name" value="Pkinase"/>
    <property type="match status" value="1"/>
</dbReference>
<feature type="repeat" description="RCC1" evidence="13">
    <location>
        <begin position="272"/>
        <end position="326"/>
    </location>
</feature>
<evidence type="ECO:0000256" key="11">
    <source>
        <dbReference type="ARBA" id="ARBA00022840"/>
    </source>
</evidence>
<feature type="repeat" description="RCC1" evidence="13">
    <location>
        <begin position="328"/>
        <end position="379"/>
    </location>
</feature>
<dbReference type="Proteomes" id="UP000695022">
    <property type="component" value="Unplaced"/>
</dbReference>
<keyword evidence="5" id="KW-0963">Cytoplasm</keyword>
<keyword evidence="11" id="KW-0067">ATP-binding</keyword>
<keyword evidence="8" id="KW-0479">Metal-binding</keyword>
<comment type="subcellular location">
    <subcellularLocation>
        <location evidence="2">Cytoplasm</location>
    </subcellularLocation>
</comment>
<dbReference type="InterPro" id="IPR011009">
    <property type="entry name" value="Kinase-like_dom_sf"/>
</dbReference>
<dbReference type="InterPro" id="IPR000719">
    <property type="entry name" value="Prot_kinase_dom"/>
</dbReference>
<name>A0ABM1EZT9_PRICU</name>
<dbReference type="Gene3D" id="1.10.510.10">
    <property type="entry name" value="Transferase(Phosphotransferase) domain 1"/>
    <property type="match status" value="1"/>
</dbReference>
<evidence type="ECO:0000256" key="5">
    <source>
        <dbReference type="ARBA" id="ARBA00022490"/>
    </source>
</evidence>
<reference evidence="17" key="1">
    <citation type="submission" date="2025-08" db="UniProtKB">
        <authorList>
            <consortium name="RefSeq"/>
        </authorList>
    </citation>
    <scope>IDENTIFICATION</scope>
</reference>
<keyword evidence="6" id="KW-0723">Serine/threonine-protein kinase</keyword>
<keyword evidence="10" id="KW-0808">Transferase</keyword>
<gene>
    <name evidence="17" type="primary">LOC106817551</name>
</gene>
<dbReference type="PROSITE" id="PS50012">
    <property type="entry name" value="RCC1_3"/>
    <property type="match status" value="5"/>
</dbReference>
<evidence type="ECO:0000256" key="13">
    <source>
        <dbReference type="PROSITE-ProRule" id="PRU00235"/>
    </source>
</evidence>
<feature type="repeat" description="RCC1" evidence="13">
    <location>
        <begin position="498"/>
        <end position="554"/>
    </location>
</feature>
<protein>
    <recommendedName>
        <fullName evidence="4">non-specific serine/threonine protein kinase</fullName>
        <ecNumber evidence="4">2.7.11.1</ecNumber>
    </recommendedName>
</protein>
<proteinExistence type="inferred from homology"/>
<evidence type="ECO:0000256" key="10">
    <source>
        <dbReference type="ARBA" id="ARBA00022777"/>
    </source>
</evidence>
<comment type="cofactor">
    <cofactor evidence="1">
        <name>Mg(2+)</name>
        <dbReference type="ChEBI" id="CHEBI:18420"/>
    </cofactor>
</comment>
<dbReference type="PROSITE" id="PS50011">
    <property type="entry name" value="PROTEIN_KINASE_DOM"/>
    <property type="match status" value="1"/>
</dbReference>
<evidence type="ECO:0000256" key="4">
    <source>
        <dbReference type="ARBA" id="ARBA00012513"/>
    </source>
</evidence>
<dbReference type="SMART" id="SM00220">
    <property type="entry name" value="S_TKc"/>
    <property type="match status" value="1"/>
</dbReference>
<keyword evidence="14" id="KW-0175">Coiled coil</keyword>
<sequence>MNRDIKTLNIFLTKTDLVKLGDFGISKVLDTKDQVAHSYVGTPYYMSPELVEGKPYSYKSDIWALGCVLYELLTLTRAFEASNPLRLVSEIVKGRYEDIGTNYSDEMKSMVSRLLFPDPGIRPDSNELLKWPLLQPTLLDAKAPPTAQRPSHQSITTTLEFDQSFHPVVASKSCEVYCWGGGRLAPYKIELFKEGNSPLQVALGPHHFAVVTVEGELYTWTSGLPSAGMAGQLGHGSTASYKAPKRVEALVGHSIKLVACGEDFTICLDTEGQLFSFGSNYHGCLAAVDGTQMPTALLPLHVDYFTSHQVEQVSCGDAHVVALTAGPRRVYAWGCGEYGRLGLGSEDDCAMPQLVPLPAHCRPRLVTAGPDRTFVVVATGRVLGCGSNEFNKLGRNSCVSGVRQQKISYDVEYLLTLDLLKPLTRWDVRQISAGNTHSAIIDEFGRLVTFGSNADGQLGMGHFRQCQGPYSVAGPLAGQVVVKVACGDGFTVAATRDNHIYSWGRGDNGQLGVSGQMVSSETGRTSLPRPIFGSLHLVVALAARHWSVIMIAEQTLHQRKFSGIGIMKKEWAKTEAAERTDLGDSGITSLLATEGADKLQLRKDAPHLSTSGTGSVPDWLIHELADAEFIPYGTEDSQSQSTFPSTNTAEVDTFQAGSKKVSCPLCGLDMVENLRQQVAELQTQNIELQAVVRQQEMRIKTLEREQV</sequence>